<dbReference type="InterPro" id="IPR015410">
    <property type="entry name" value="DUF1985"/>
</dbReference>
<dbReference type="EMBL" id="JAWPEI010000001">
    <property type="protein sequence ID" value="KAK4737086.1"/>
    <property type="molecule type" value="Genomic_DNA"/>
</dbReference>
<comment type="caution">
    <text evidence="2">The sequence shown here is derived from an EMBL/GenBank/DDBJ whole genome shotgun (WGS) entry which is preliminary data.</text>
</comment>
<feature type="domain" description="DUF1985" evidence="1">
    <location>
        <begin position="3"/>
        <end position="67"/>
    </location>
</feature>
<sequence length="81" mass="9315">MFVFNLNGKELHFGLSEFRVITGFKCGGCMAFDHPNSTSKLLSRYFPNAIDKVLKANFIRVFNEDGLILEEDFFNVNDLFN</sequence>
<reference evidence="2 3" key="1">
    <citation type="submission" date="2023-10" db="EMBL/GenBank/DDBJ databases">
        <title>Genome-Wide Identification Analysis in wild type Solanum Pinnatisectum Reveals Some Genes Defensing Phytophthora Infestans.</title>
        <authorList>
            <person name="Sun C."/>
        </authorList>
    </citation>
    <scope>NUCLEOTIDE SEQUENCE [LARGE SCALE GENOMIC DNA]</scope>
    <source>
        <strain evidence="2">LQN</strain>
        <tissue evidence="2">Leaf</tissue>
    </source>
</reference>
<protein>
    <recommendedName>
        <fullName evidence="1">DUF1985 domain-containing protein</fullName>
    </recommendedName>
</protein>
<evidence type="ECO:0000259" key="1">
    <source>
        <dbReference type="Pfam" id="PF09331"/>
    </source>
</evidence>
<organism evidence="2 3">
    <name type="scientific">Solanum pinnatisectum</name>
    <name type="common">tansyleaf nightshade</name>
    <dbReference type="NCBI Taxonomy" id="50273"/>
    <lineage>
        <taxon>Eukaryota</taxon>
        <taxon>Viridiplantae</taxon>
        <taxon>Streptophyta</taxon>
        <taxon>Embryophyta</taxon>
        <taxon>Tracheophyta</taxon>
        <taxon>Spermatophyta</taxon>
        <taxon>Magnoliopsida</taxon>
        <taxon>eudicotyledons</taxon>
        <taxon>Gunneridae</taxon>
        <taxon>Pentapetalae</taxon>
        <taxon>asterids</taxon>
        <taxon>lamiids</taxon>
        <taxon>Solanales</taxon>
        <taxon>Solanaceae</taxon>
        <taxon>Solanoideae</taxon>
        <taxon>Solaneae</taxon>
        <taxon>Solanum</taxon>
    </lineage>
</organism>
<accession>A0AAV9MGZ6</accession>
<dbReference type="Proteomes" id="UP001311915">
    <property type="component" value="Unassembled WGS sequence"/>
</dbReference>
<evidence type="ECO:0000313" key="3">
    <source>
        <dbReference type="Proteomes" id="UP001311915"/>
    </source>
</evidence>
<evidence type="ECO:0000313" key="2">
    <source>
        <dbReference type="EMBL" id="KAK4737086.1"/>
    </source>
</evidence>
<dbReference type="Pfam" id="PF09331">
    <property type="entry name" value="DUF1985"/>
    <property type="match status" value="1"/>
</dbReference>
<dbReference type="AlphaFoldDB" id="A0AAV9MGZ6"/>
<proteinExistence type="predicted"/>
<gene>
    <name evidence="2" type="ORF">R3W88_000783</name>
</gene>
<keyword evidence="3" id="KW-1185">Reference proteome</keyword>
<name>A0AAV9MGZ6_9SOLN</name>